<organism evidence="2 3">
    <name type="scientific">Parafannyhessea umbonata</name>
    <dbReference type="NCBI Taxonomy" id="604330"/>
    <lineage>
        <taxon>Bacteria</taxon>
        <taxon>Bacillati</taxon>
        <taxon>Actinomycetota</taxon>
        <taxon>Coriobacteriia</taxon>
        <taxon>Coriobacteriales</taxon>
        <taxon>Atopobiaceae</taxon>
        <taxon>Parafannyhessea</taxon>
    </lineage>
</organism>
<dbReference type="RefSeq" id="WP_154539680.1">
    <property type="nucleotide sequence ID" value="NZ_VUND01000001.1"/>
</dbReference>
<feature type="domain" description="Helix-turn-helix" evidence="1">
    <location>
        <begin position="15"/>
        <end position="56"/>
    </location>
</feature>
<evidence type="ECO:0000259" key="1">
    <source>
        <dbReference type="Pfam" id="PF12728"/>
    </source>
</evidence>
<dbReference type="EMBL" id="VUND01000001">
    <property type="protein sequence ID" value="MST59731.1"/>
    <property type="molecule type" value="Genomic_DNA"/>
</dbReference>
<reference evidence="2 3" key="1">
    <citation type="submission" date="2019-08" db="EMBL/GenBank/DDBJ databases">
        <title>In-depth cultivation of the pig gut microbiome towards novel bacterial diversity and tailored functional studies.</title>
        <authorList>
            <person name="Wylensek D."/>
            <person name="Hitch T.C.A."/>
            <person name="Clavel T."/>
        </authorList>
    </citation>
    <scope>NUCLEOTIDE SEQUENCE [LARGE SCALE GENOMIC DNA]</scope>
    <source>
        <strain evidence="2 3">WB01_CNA04</strain>
    </source>
</reference>
<proteinExistence type="predicted"/>
<gene>
    <name evidence="2" type="ORF">FYJ69_02230</name>
</gene>
<sequence length="76" mass="7893">MLSGNLISVTDSPTMGVAEAAQILGVSPRHIRNSFHRGELSGAQVGRCIRISRHAVYSLVGFSDAGEVAANAGTRA</sequence>
<dbReference type="GO" id="GO:0003677">
    <property type="term" value="F:DNA binding"/>
    <property type="evidence" value="ECO:0007669"/>
    <property type="project" value="InterPro"/>
</dbReference>
<dbReference type="Pfam" id="PF12728">
    <property type="entry name" value="HTH_17"/>
    <property type="match status" value="1"/>
</dbReference>
<evidence type="ECO:0000313" key="2">
    <source>
        <dbReference type="EMBL" id="MST59731.1"/>
    </source>
</evidence>
<dbReference type="NCBIfam" id="TIGR01764">
    <property type="entry name" value="excise"/>
    <property type="match status" value="1"/>
</dbReference>
<evidence type="ECO:0000313" key="3">
    <source>
        <dbReference type="Proteomes" id="UP000434342"/>
    </source>
</evidence>
<comment type="caution">
    <text evidence="2">The sequence shown here is derived from an EMBL/GenBank/DDBJ whole genome shotgun (WGS) entry which is preliminary data.</text>
</comment>
<dbReference type="AlphaFoldDB" id="A0A6N7WUJ5"/>
<protein>
    <submittedName>
        <fullName evidence="2">Helix-turn-helix domain-containing protein</fullName>
    </submittedName>
</protein>
<name>A0A6N7WUJ5_9ACTN</name>
<dbReference type="InterPro" id="IPR041657">
    <property type="entry name" value="HTH_17"/>
</dbReference>
<accession>A0A6N7WUJ5</accession>
<dbReference type="InterPro" id="IPR010093">
    <property type="entry name" value="SinI_DNA-bd"/>
</dbReference>
<dbReference type="Proteomes" id="UP000434342">
    <property type="component" value="Unassembled WGS sequence"/>
</dbReference>